<dbReference type="EMBL" id="KE524483">
    <property type="protein sequence ID" value="KFB35385.1"/>
    <property type="molecule type" value="Genomic_DNA"/>
</dbReference>
<evidence type="ECO:0000313" key="3">
    <source>
        <dbReference type="Proteomes" id="UP000030765"/>
    </source>
</evidence>
<dbReference type="FunFam" id="1.20.1440.160:FF:000001">
    <property type="entry name" value="Tumor necrosis factor alpha-induced protein 8-like 1"/>
    <property type="match status" value="1"/>
</dbReference>
<dbReference type="OMA" id="RMCEGIN"/>
<evidence type="ECO:0000313" key="1">
    <source>
        <dbReference type="EMBL" id="KFB35385.1"/>
    </source>
</evidence>
<dbReference type="PANTHER" id="PTHR12757:SF1">
    <property type="entry name" value="PROTEIN SALIVARY GLANDS MARRED"/>
    <property type="match status" value="1"/>
</dbReference>
<organism evidence="2 3">
    <name type="scientific">Anopheles sinensis</name>
    <name type="common">Mosquito</name>
    <dbReference type="NCBI Taxonomy" id="74873"/>
    <lineage>
        <taxon>Eukaryota</taxon>
        <taxon>Metazoa</taxon>
        <taxon>Ecdysozoa</taxon>
        <taxon>Arthropoda</taxon>
        <taxon>Hexapoda</taxon>
        <taxon>Insecta</taxon>
        <taxon>Pterygota</taxon>
        <taxon>Neoptera</taxon>
        <taxon>Endopterygota</taxon>
        <taxon>Diptera</taxon>
        <taxon>Nematocera</taxon>
        <taxon>Culicoidea</taxon>
        <taxon>Culicidae</taxon>
        <taxon>Anophelinae</taxon>
        <taxon>Anopheles</taxon>
    </lineage>
</organism>
<dbReference type="InterPro" id="IPR038355">
    <property type="entry name" value="TNFAIP8_sf"/>
</dbReference>
<dbReference type="Proteomes" id="UP000030765">
    <property type="component" value="Unassembled WGS sequence"/>
</dbReference>
<dbReference type="AlphaFoldDB" id="A0A084VBP1"/>
<evidence type="ECO:0000313" key="2">
    <source>
        <dbReference type="EnsemblMetazoa" id="ASIC001956-PA"/>
    </source>
</evidence>
<name>A0A084VBP1_ANOSI</name>
<protein>
    <submittedName>
        <fullName evidence="1">AGAP002997-PC-like protein</fullName>
    </submittedName>
</protein>
<gene>
    <name evidence="1" type="ORF">ZHAS_00001956</name>
</gene>
<reference evidence="2" key="2">
    <citation type="submission" date="2020-05" db="UniProtKB">
        <authorList>
            <consortium name="EnsemblMetazoa"/>
        </authorList>
    </citation>
    <scope>IDENTIFICATION</scope>
</reference>
<reference evidence="1 3" key="1">
    <citation type="journal article" date="2014" name="BMC Genomics">
        <title>Genome sequence of Anopheles sinensis provides insight into genetics basis of mosquito competence for malaria parasites.</title>
        <authorList>
            <person name="Zhou D."/>
            <person name="Zhang D."/>
            <person name="Ding G."/>
            <person name="Shi L."/>
            <person name="Hou Q."/>
            <person name="Ye Y."/>
            <person name="Xu Y."/>
            <person name="Zhou H."/>
            <person name="Xiong C."/>
            <person name="Li S."/>
            <person name="Yu J."/>
            <person name="Hong S."/>
            <person name="Yu X."/>
            <person name="Zou P."/>
            <person name="Chen C."/>
            <person name="Chang X."/>
            <person name="Wang W."/>
            <person name="Lv Y."/>
            <person name="Sun Y."/>
            <person name="Ma L."/>
            <person name="Shen B."/>
            <person name="Zhu C."/>
        </authorList>
    </citation>
    <scope>NUCLEOTIDE SEQUENCE [LARGE SCALE GENOMIC DNA]</scope>
</reference>
<dbReference type="InterPro" id="IPR008477">
    <property type="entry name" value="TNFAIP8-like"/>
</dbReference>
<proteinExistence type="predicted"/>
<dbReference type="Pfam" id="PF05527">
    <property type="entry name" value="TNFAIP8"/>
    <property type="match status" value="1"/>
</dbReference>
<dbReference type="GO" id="GO:0005737">
    <property type="term" value="C:cytoplasm"/>
    <property type="evidence" value="ECO:0007669"/>
    <property type="project" value="TreeGrafter"/>
</dbReference>
<keyword evidence="3" id="KW-1185">Reference proteome</keyword>
<dbReference type="EnsemblMetazoa" id="ASIC001956-RA">
    <property type="protein sequence ID" value="ASIC001956-PA"/>
    <property type="gene ID" value="ASIC001956"/>
</dbReference>
<sequence>MYNMSAASILELQSWIVYQHIAAECANCLFMTDNAFKAKDIGLRAQKKILSRMASKNVAKVFIDGTTASLLDNVYRLVKVHTGSKKDAERLVKNIIKIVIKIAVLHRNGQLNADELRQADRFRAKFQTLQMAILSFYEVDYSFDLGYLQKSLGDCRSLLRACVVRHLTDKSLGRIDEVFDTFADSALLETAFRQDSPYREIMDKIVVDLNKAMENGDI</sequence>
<dbReference type="OrthoDB" id="10055976at2759"/>
<dbReference type="GO" id="GO:0042981">
    <property type="term" value="P:regulation of apoptotic process"/>
    <property type="evidence" value="ECO:0007669"/>
    <property type="project" value="InterPro"/>
</dbReference>
<dbReference type="VEuPathDB" id="VectorBase:ASIS011524"/>
<dbReference type="VEuPathDB" id="VectorBase:ASIC001956"/>
<accession>A0A084VBP1</accession>
<dbReference type="EMBL" id="ATLV01008659">
    <property type="status" value="NOT_ANNOTATED_CDS"/>
    <property type="molecule type" value="Genomic_DNA"/>
</dbReference>
<dbReference type="Gene3D" id="1.20.1440.160">
    <property type="entry name" value="Tumor necrosis factor alpha-induced protein 8-like"/>
    <property type="match status" value="1"/>
</dbReference>
<dbReference type="PANTHER" id="PTHR12757">
    <property type="entry name" value="TUMOR NECROSIS FACTOR INDUCED PROTEIN"/>
    <property type="match status" value="1"/>
</dbReference>